<name>A0A1Y1HSW0_KLENI</name>
<evidence type="ECO:0000259" key="7">
    <source>
        <dbReference type="PROSITE" id="PS50089"/>
    </source>
</evidence>
<keyword evidence="2 4" id="KW-0863">Zinc-finger</keyword>
<dbReference type="Proteomes" id="UP000054558">
    <property type="component" value="Unassembled WGS sequence"/>
</dbReference>
<dbReference type="GO" id="GO:0008270">
    <property type="term" value="F:zinc ion binding"/>
    <property type="evidence" value="ECO:0007669"/>
    <property type="project" value="UniProtKB-KW"/>
</dbReference>
<proteinExistence type="predicted"/>
<dbReference type="EMBL" id="DF237037">
    <property type="protein sequence ID" value="GAQ81705.1"/>
    <property type="molecule type" value="Genomic_DNA"/>
</dbReference>
<evidence type="ECO:0000259" key="8">
    <source>
        <dbReference type="PROSITE" id="PS50145"/>
    </source>
</evidence>
<dbReference type="SMART" id="SM00184">
    <property type="entry name" value="RING"/>
    <property type="match status" value="1"/>
</dbReference>
<evidence type="ECO:0000313" key="10">
    <source>
        <dbReference type="Proteomes" id="UP000054558"/>
    </source>
</evidence>
<dbReference type="InterPro" id="IPR001841">
    <property type="entry name" value="Znf_RING"/>
</dbReference>
<feature type="domain" description="TRAF-type" evidence="8">
    <location>
        <begin position="269"/>
        <end position="346"/>
    </location>
</feature>
<keyword evidence="1 4" id="KW-0479">Metal-binding</keyword>
<evidence type="ECO:0000256" key="1">
    <source>
        <dbReference type="ARBA" id="ARBA00022723"/>
    </source>
</evidence>
<dbReference type="InterPro" id="IPR017907">
    <property type="entry name" value="Znf_RING_CS"/>
</dbReference>
<dbReference type="OrthoDB" id="1305878at2759"/>
<feature type="signal peptide" evidence="6">
    <location>
        <begin position="1"/>
        <end position="24"/>
    </location>
</feature>
<protein>
    <submittedName>
        <fullName evidence="9">Putative traf-type zinc finger family protein</fullName>
    </submittedName>
</protein>
<feature type="chain" id="PRO_5012237245" evidence="6">
    <location>
        <begin position="25"/>
        <end position="422"/>
    </location>
</feature>
<evidence type="ECO:0000256" key="3">
    <source>
        <dbReference type="ARBA" id="ARBA00022833"/>
    </source>
</evidence>
<organism evidence="9 10">
    <name type="scientific">Klebsormidium nitens</name>
    <name type="common">Green alga</name>
    <name type="synonym">Ulothrix nitens</name>
    <dbReference type="NCBI Taxonomy" id="105231"/>
    <lineage>
        <taxon>Eukaryota</taxon>
        <taxon>Viridiplantae</taxon>
        <taxon>Streptophyta</taxon>
        <taxon>Klebsormidiophyceae</taxon>
        <taxon>Klebsormidiales</taxon>
        <taxon>Klebsormidiaceae</taxon>
        <taxon>Klebsormidium</taxon>
    </lineage>
</organism>
<dbReference type="PROSITE" id="PS00518">
    <property type="entry name" value="ZF_RING_1"/>
    <property type="match status" value="1"/>
</dbReference>
<dbReference type="SUPFAM" id="SSF49599">
    <property type="entry name" value="TRAF domain-like"/>
    <property type="match status" value="2"/>
</dbReference>
<keyword evidence="3 4" id="KW-0862">Zinc</keyword>
<accession>A0A1Y1HSW0</accession>
<evidence type="ECO:0000256" key="5">
    <source>
        <dbReference type="SAM" id="Coils"/>
    </source>
</evidence>
<evidence type="ECO:0000313" key="9">
    <source>
        <dbReference type="EMBL" id="GAQ81705.1"/>
    </source>
</evidence>
<dbReference type="Pfam" id="PF02176">
    <property type="entry name" value="zf-TRAF"/>
    <property type="match status" value="1"/>
</dbReference>
<dbReference type="PANTHER" id="PTHR10131">
    <property type="entry name" value="TNF RECEPTOR ASSOCIATED FACTOR"/>
    <property type="match status" value="1"/>
</dbReference>
<keyword evidence="10" id="KW-1185">Reference proteome</keyword>
<dbReference type="Gene3D" id="3.30.40.10">
    <property type="entry name" value="Zinc/RING finger domain, C3HC4 (zinc finger)"/>
    <property type="match status" value="2"/>
</dbReference>
<sequence length="422" mass="46919">MEKLAQLLVALIFLLLLDFRQKLCVEATDECLDSFSFYVVKYFGSSSLGTLLLSPEITPNQGSVSVSACTGSRCRRGFDERKGAATIWVGYCPSMENVIESVHLLFDEEAAEEQQHMEALEAIPVFRYKGAGEAAPTFAEVAPAAGLIFSEPELGELLLSPLISRELRCPICKDVLRDPCFTVPCGHVFCHGCITESLNQGSRACPICRTVLERSNPTVRARTLDNLLSEVKIYCQNGVAYSETEKTWLREEGPSTCPEILNITDAPDHFKTCPFRLLKCQFHAEGCADVIERRHVAAHHDACEYRTVRCVCGQRVRVTTAEAHAQVCPAAIVACSHRHVGCTSEFRRGDADDHLRTCPYEALKELLSEKDAKIDALTRELEKLRVKVESGLLPRWELQWSGDTWAATRAWICTPPARRAGP</sequence>
<feature type="coiled-coil region" evidence="5">
    <location>
        <begin position="360"/>
        <end position="387"/>
    </location>
</feature>
<evidence type="ECO:0000256" key="2">
    <source>
        <dbReference type="ARBA" id="ARBA00022771"/>
    </source>
</evidence>
<dbReference type="STRING" id="105231.A0A1Y1HSW0"/>
<keyword evidence="5" id="KW-0175">Coiled coil</keyword>
<reference evidence="9 10" key="1">
    <citation type="journal article" date="2014" name="Nat. Commun.">
        <title>Klebsormidium flaccidum genome reveals primary factors for plant terrestrial adaptation.</title>
        <authorList>
            <person name="Hori K."/>
            <person name="Maruyama F."/>
            <person name="Fujisawa T."/>
            <person name="Togashi T."/>
            <person name="Yamamoto N."/>
            <person name="Seo M."/>
            <person name="Sato S."/>
            <person name="Yamada T."/>
            <person name="Mori H."/>
            <person name="Tajima N."/>
            <person name="Moriyama T."/>
            <person name="Ikeuchi M."/>
            <person name="Watanabe M."/>
            <person name="Wada H."/>
            <person name="Kobayashi K."/>
            <person name="Saito M."/>
            <person name="Masuda T."/>
            <person name="Sasaki-Sekimoto Y."/>
            <person name="Mashiguchi K."/>
            <person name="Awai K."/>
            <person name="Shimojima M."/>
            <person name="Masuda S."/>
            <person name="Iwai M."/>
            <person name="Nobusawa T."/>
            <person name="Narise T."/>
            <person name="Kondo S."/>
            <person name="Saito H."/>
            <person name="Sato R."/>
            <person name="Murakawa M."/>
            <person name="Ihara Y."/>
            <person name="Oshima-Yamada Y."/>
            <person name="Ohtaka K."/>
            <person name="Satoh M."/>
            <person name="Sonobe K."/>
            <person name="Ishii M."/>
            <person name="Ohtani R."/>
            <person name="Kanamori-Sato M."/>
            <person name="Honoki R."/>
            <person name="Miyazaki D."/>
            <person name="Mochizuki H."/>
            <person name="Umetsu J."/>
            <person name="Higashi K."/>
            <person name="Shibata D."/>
            <person name="Kamiya Y."/>
            <person name="Sato N."/>
            <person name="Nakamura Y."/>
            <person name="Tabata S."/>
            <person name="Ida S."/>
            <person name="Kurokawa K."/>
            <person name="Ohta H."/>
        </authorList>
    </citation>
    <scope>NUCLEOTIDE SEQUENCE [LARGE SCALE GENOMIC DNA]</scope>
    <source>
        <strain evidence="9 10">NIES-2285</strain>
    </source>
</reference>
<dbReference type="InterPro" id="IPR001293">
    <property type="entry name" value="Znf_TRAF"/>
</dbReference>
<feature type="zinc finger region" description="TRAF-type" evidence="4">
    <location>
        <begin position="269"/>
        <end position="346"/>
    </location>
</feature>
<evidence type="ECO:0000256" key="6">
    <source>
        <dbReference type="SAM" id="SignalP"/>
    </source>
</evidence>
<dbReference type="PROSITE" id="PS50089">
    <property type="entry name" value="ZF_RING_2"/>
    <property type="match status" value="1"/>
</dbReference>
<dbReference type="GO" id="GO:0005737">
    <property type="term" value="C:cytoplasm"/>
    <property type="evidence" value="ECO:0000318"/>
    <property type="project" value="GO_Central"/>
</dbReference>
<feature type="domain" description="RING-type" evidence="7">
    <location>
        <begin position="169"/>
        <end position="209"/>
    </location>
</feature>
<dbReference type="PROSITE" id="PS50145">
    <property type="entry name" value="ZF_TRAF"/>
    <property type="match status" value="1"/>
</dbReference>
<dbReference type="InterPro" id="IPR013083">
    <property type="entry name" value="Znf_RING/FYVE/PHD"/>
</dbReference>
<dbReference type="Pfam" id="PF13923">
    <property type="entry name" value="zf-C3HC4_2"/>
    <property type="match status" value="1"/>
</dbReference>
<evidence type="ECO:0000256" key="4">
    <source>
        <dbReference type="PROSITE-ProRule" id="PRU00207"/>
    </source>
</evidence>
<gene>
    <name evidence="9" type="ORF">KFL_000880190</name>
</gene>
<dbReference type="SUPFAM" id="SSF57850">
    <property type="entry name" value="RING/U-box"/>
    <property type="match status" value="1"/>
</dbReference>
<dbReference type="AlphaFoldDB" id="A0A1Y1HSW0"/>
<dbReference type="PANTHER" id="PTHR10131:SF94">
    <property type="entry name" value="TNF RECEPTOR-ASSOCIATED FACTOR 4"/>
    <property type="match status" value="1"/>
</dbReference>
<keyword evidence="6" id="KW-0732">Signal</keyword>